<proteinExistence type="predicted"/>
<protein>
    <submittedName>
        <fullName evidence="1">Uncharacterized protein</fullName>
    </submittedName>
</protein>
<organism evidence="1 2">
    <name type="scientific">Xylaria bambusicola</name>
    <dbReference type="NCBI Taxonomy" id="326684"/>
    <lineage>
        <taxon>Eukaryota</taxon>
        <taxon>Fungi</taxon>
        <taxon>Dikarya</taxon>
        <taxon>Ascomycota</taxon>
        <taxon>Pezizomycotina</taxon>
        <taxon>Sordariomycetes</taxon>
        <taxon>Xylariomycetidae</taxon>
        <taxon>Xylariales</taxon>
        <taxon>Xylariaceae</taxon>
        <taxon>Xylaria</taxon>
    </lineage>
</organism>
<keyword evidence="2" id="KW-1185">Reference proteome</keyword>
<reference evidence="1 2" key="1">
    <citation type="submission" date="2023-10" db="EMBL/GenBank/DDBJ databases">
        <title>Draft genome sequence of Xylaria bambusicola isolate GMP-LS, the root and basal stem rot pathogen of sugarcane in Indonesia.</title>
        <authorList>
            <person name="Selvaraj P."/>
            <person name="Muralishankar V."/>
            <person name="Muruganantham S."/>
            <person name="Sp S."/>
            <person name="Haryani S."/>
            <person name="Lau K.J.X."/>
            <person name="Naqvi N.I."/>
        </authorList>
    </citation>
    <scope>NUCLEOTIDE SEQUENCE [LARGE SCALE GENOMIC DNA]</scope>
    <source>
        <strain evidence="1">GMP-LS</strain>
    </source>
</reference>
<dbReference type="AlphaFoldDB" id="A0AAN7UVW8"/>
<evidence type="ECO:0000313" key="1">
    <source>
        <dbReference type="EMBL" id="KAK5635304.1"/>
    </source>
</evidence>
<gene>
    <name evidence="1" type="ORF">RRF57_011016</name>
</gene>
<evidence type="ECO:0000313" key="2">
    <source>
        <dbReference type="Proteomes" id="UP001305414"/>
    </source>
</evidence>
<dbReference type="EMBL" id="JAWHQM010000051">
    <property type="protein sequence ID" value="KAK5635304.1"/>
    <property type="molecule type" value="Genomic_DNA"/>
</dbReference>
<sequence>MLTSLQAAFRPYSRANDRTAKTLHRFLGVDYTIVIIQQSRNFMNAQYAPYNIAQSWIFCGDYFTQPKQWTDILEDVPEYTTEKVRGSVPYWIDSRNRYAFSLPNAPNPGQRGTTPSGICMNADGNPLAVHIRTLDRISVLTICDPMYRPSNGNNRFTLFPSILRSLMCHLRPARNSTTT</sequence>
<comment type="caution">
    <text evidence="1">The sequence shown here is derived from an EMBL/GenBank/DDBJ whole genome shotgun (WGS) entry which is preliminary data.</text>
</comment>
<dbReference type="Proteomes" id="UP001305414">
    <property type="component" value="Unassembled WGS sequence"/>
</dbReference>
<name>A0AAN7UVW8_9PEZI</name>
<accession>A0AAN7UVW8</accession>